<dbReference type="PROSITE" id="PS50885">
    <property type="entry name" value="HAMP"/>
    <property type="match status" value="1"/>
</dbReference>
<dbReference type="Gene3D" id="3.30.565.10">
    <property type="entry name" value="Histidine kinase-like ATPase, C-terminal domain"/>
    <property type="match status" value="1"/>
</dbReference>
<evidence type="ECO:0000256" key="12">
    <source>
        <dbReference type="SAM" id="Phobius"/>
    </source>
</evidence>
<evidence type="ECO:0000256" key="10">
    <source>
        <dbReference type="ARBA" id="ARBA00023136"/>
    </source>
</evidence>
<dbReference type="GO" id="GO:0005524">
    <property type="term" value="F:ATP binding"/>
    <property type="evidence" value="ECO:0007669"/>
    <property type="project" value="UniProtKB-KW"/>
</dbReference>
<dbReference type="Pfam" id="PF02518">
    <property type="entry name" value="HATPase_c"/>
    <property type="match status" value="1"/>
</dbReference>
<dbReference type="Gene3D" id="6.10.340.10">
    <property type="match status" value="1"/>
</dbReference>
<comment type="catalytic activity">
    <reaction evidence="1">
        <text>ATP + protein L-histidine = ADP + protein N-phospho-L-histidine.</text>
        <dbReference type="EC" id="2.7.13.3"/>
    </reaction>
</comment>
<dbReference type="InterPro" id="IPR011006">
    <property type="entry name" value="CheY-like_superfamily"/>
</dbReference>
<dbReference type="SUPFAM" id="SSF52172">
    <property type="entry name" value="CheY-like"/>
    <property type="match status" value="1"/>
</dbReference>
<dbReference type="Gene3D" id="1.10.287.130">
    <property type="match status" value="1"/>
</dbReference>
<comment type="caution">
    <text evidence="16">The sequence shown here is derived from an EMBL/GenBank/DDBJ whole genome shotgun (WGS) entry which is preliminary data.</text>
</comment>
<keyword evidence="9 12" id="KW-1133">Transmembrane helix</keyword>
<dbReference type="EC" id="2.7.13.3" evidence="3"/>
<dbReference type="Proteomes" id="UP001367030">
    <property type="component" value="Unassembled WGS sequence"/>
</dbReference>
<keyword evidence="8" id="KW-0418">Kinase</keyword>
<dbReference type="InterPro" id="IPR001789">
    <property type="entry name" value="Sig_transdc_resp-reg_receiver"/>
</dbReference>
<proteinExistence type="predicted"/>
<evidence type="ECO:0000256" key="1">
    <source>
        <dbReference type="ARBA" id="ARBA00000085"/>
    </source>
</evidence>
<dbReference type="InterPro" id="IPR036097">
    <property type="entry name" value="HisK_dim/P_sf"/>
</dbReference>
<dbReference type="InterPro" id="IPR005467">
    <property type="entry name" value="His_kinase_dom"/>
</dbReference>
<reference evidence="16 17" key="1">
    <citation type="submission" date="2024-03" db="EMBL/GenBank/DDBJ databases">
        <title>Novel species of the genus Variovorax.</title>
        <authorList>
            <person name="Liu Q."/>
            <person name="Xin Y.-H."/>
        </authorList>
    </citation>
    <scope>NUCLEOTIDE SEQUENCE [LARGE SCALE GENOMIC DNA]</scope>
    <source>
        <strain evidence="16 17">KACC 18901</strain>
    </source>
</reference>
<keyword evidence="16" id="KW-0067">ATP-binding</keyword>
<evidence type="ECO:0000256" key="11">
    <source>
        <dbReference type="PROSITE-ProRule" id="PRU00169"/>
    </source>
</evidence>
<dbReference type="Gene3D" id="3.40.50.2300">
    <property type="match status" value="1"/>
</dbReference>
<feature type="transmembrane region" description="Helical" evidence="12">
    <location>
        <begin position="16"/>
        <end position="37"/>
    </location>
</feature>
<keyword evidence="6" id="KW-0808">Transferase</keyword>
<dbReference type="InterPro" id="IPR004358">
    <property type="entry name" value="Sig_transdc_His_kin-like_C"/>
</dbReference>
<evidence type="ECO:0000256" key="4">
    <source>
        <dbReference type="ARBA" id="ARBA00022475"/>
    </source>
</evidence>
<evidence type="ECO:0000256" key="2">
    <source>
        <dbReference type="ARBA" id="ARBA00004651"/>
    </source>
</evidence>
<keyword evidence="4" id="KW-1003">Cell membrane</keyword>
<feature type="modified residue" description="4-aspartylphosphate" evidence="11">
    <location>
        <position position="668"/>
    </location>
</feature>
<dbReference type="PRINTS" id="PR00344">
    <property type="entry name" value="BCTRLSENSOR"/>
</dbReference>
<dbReference type="CDD" id="cd06225">
    <property type="entry name" value="HAMP"/>
    <property type="match status" value="1"/>
</dbReference>
<dbReference type="Pfam" id="PF00672">
    <property type="entry name" value="HAMP"/>
    <property type="match status" value="1"/>
</dbReference>
<dbReference type="PROSITE" id="PS50110">
    <property type="entry name" value="RESPONSE_REGULATORY"/>
    <property type="match status" value="1"/>
</dbReference>
<feature type="domain" description="HAMP" evidence="15">
    <location>
        <begin position="307"/>
        <end position="359"/>
    </location>
</feature>
<keyword evidence="17" id="KW-1185">Reference proteome</keyword>
<dbReference type="InterPro" id="IPR003594">
    <property type="entry name" value="HATPase_dom"/>
</dbReference>
<dbReference type="SMART" id="SM00387">
    <property type="entry name" value="HATPase_c"/>
    <property type="match status" value="1"/>
</dbReference>
<dbReference type="InterPro" id="IPR036890">
    <property type="entry name" value="HATPase_C_sf"/>
</dbReference>
<sequence>MQTFARRSLFWKYAGYFAGLVSLLLVISGAVGGWFAYRASVAALEEVQLATAHYAAKEIAIFMRGVRDALHFSAGKFDVFADPDTNDMRLELGALLRYHPEISELRLISPSGREQFLLSRFGVTVAKSGRDVSGDPAFVATRAALDHVGPVHFLKETEPYVSVGAARDHAGGVLVAEVNLKFIWDMVAQAHLKSGGVAYVVDSDGQLISHPDMGLILGKTNLSSLPHVRRALAQRTNAGVLVGEARDIQGRSVVSTAVPVPDLGWTVFAEQSLQEAFRPVYASIARSVVLVLLGVAAAVATSVLLARRMVRPIHEIETRARQLGRGQFEQRITLHTGDELEALATQFNRMAERLQETHTMQEARIAERTRDLAVANEAKTRFLAAASHDLRQPIHALALFIGQLRMVALPKDAEALAECVEQSVDSLRELLEALLDLSKLDIGAVRAEPRAMPLQALLSRLQSQFASTAKAKGLSLKVVKTSLWACSDPLLLERIVLNLVANSVRYTERGRVLIGCRRRGDHVEVTVADTGIGIDPDDLPHVFQEFYRAAGRGNGMGAGLGLGLAIVHRLALLLGHRIAIDSIPGKGTVVRLLLKRTDPQMRATEPRTAVLDGLLQGKRVLVVDDEASVRTAIHGLLSRWGCEVVEAAGSAEALAHARRRCPDIVLCDLNLTRDENGVTLVDMLERECAQGLVCAFVTGESSPDRIAEARATGHPIILKPTSAGKLRAMLEHLVSFRQA</sequence>
<evidence type="ECO:0000256" key="8">
    <source>
        <dbReference type="ARBA" id="ARBA00022777"/>
    </source>
</evidence>
<evidence type="ECO:0000256" key="9">
    <source>
        <dbReference type="ARBA" id="ARBA00022989"/>
    </source>
</evidence>
<dbReference type="SUPFAM" id="SSF47384">
    <property type="entry name" value="Homodimeric domain of signal transducing histidine kinase"/>
    <property type="match status" value="1"/>
</dbReference>
<dbReference type="CDD" id="cd18774">
    <property type="entry name" value="PDC2_HK_sensor"/>
    <property type="match status" value="1"/>
</dbReference>
<dbReference type="InterPro" id="IPR003660">
    <property type="entry name" value="HAMP_dom"/>
</dbReference>
<dbReference type="InterPro" id="IPR033479">
    <property type="entry name" value="dCache_1"/>
</dbReference>
<evidence type="ECO:0000259" key="14">
    <source>
        <dbReference type="PROSITE" id="PS50110"/>
    </source>
</evidence>
<dbReference type="SUPFAM" id="SSF55874">
    <property type="entry name" value="ATPase domain of HSP90 chaperone/DNA topoisomerase II/histidine kinase"/>
    <property type="match status" value="1"/>
</dbReference>
<feature type="domain" description="Response regulatory" evidence="14">
    <location>
        <begin position="619"/>
        <end position="734"/>
    </location>
</feature>
<keyword evidence="5 11" id="KW-0597">Phosphoprotein</keyword>
<name>A0ABU8X5Q5_9BURK</name>
<dbReference type="CDD" id="cd00082">
    <property type="entry name" value="HisKA"/>
    <property type="match status" value="1"/>
</dbReference>
<dbReference type="Pfam" id="PF00072">
    <property type="entry name" value="Response_reg"/>
    <property type="match status" value="1"/>
</dbReference>
<evidence type="ECO:0000259" key="15">
    <source>
        <dbReference type="PROSITE" id="PS50885"/>
    </source>
</evidence>
<dbReference type="InterPro" id="IPR003661">
    <property type="entry name" value="HisK_dim/P_dom"/>
</dbReference>
<keyword evidence="7 12" id="KW-0812">Transmembrane</keyword>
<dbReference type="Pfam" id="PF02743">
    <property type="entry name" value="dCache_1"/>
    <property type="match status" value="1"/>
</dbReference>
<dbReference type="SMART" id="SM00448">
    <property type="entry name" value="REC"/>
    <property type="match status" value="1"/>
</dbReference>
<evidence type="ECO:0000256" key="3">
    <source>
        <dbReference type="ARBA" id="ARBA00012438"/>
    </source>
</evidence>
<keyword evidence="16" id="KW-0547">Nucleotide-binding</keyword>
<dbReference type="PROSITE" id="PS50109">
    <property type="entry name" value="HIS_KIN"/>
    <property type="match status" value="1"/>
</dbReference>
<organism evidence="16 17">
    <name type="scientific">Variovorax robiniae</name>
    <dbReference type="NCBI Taxonomy" id="1836199"/>
    <lineage>
        <taxon>Bacteria</taxon>
        <taxon>Pseudomonadati</taxon>
        <taxon>Pseudomonadota</taxon>
        <taxon>Betaproteobacteria</taxon>
        <taxon>Burkholderiales</taxon>
        <taxon>Comamonadaceae</taxon>
        <taxon>Variovorax</taxon>
    </lineage>
</organism>
<evidence type="ECO:0000256" key="6">
    <source>
        <dbReference type="ARBA" id="ARBA00022679"/>
    </source>
</evidence>
<dbReference type="Gene3D" id="3.30.450.20">
    <property type="entry name" value="PAS domain"/>
    <property type="match status" value="1"/>
</dbReference>
<dbReference type="SMART" id="SM00388">
    <property type="entry name" value="HisKA"/>
    <property type="match status" value="1"/>
</dbReference>
<comment type="subcellular location">
    <subcellularLocation>
        <location evidence="2">Cell membrane</location>
        <topology evidence="2">Multi-pass membrane protein</topology>
    </subcellularLocation>
</comment>
<keyword evidence="10 12" id="KW-0472">Membrane</keyword>
<evidence type="ECO:0000313" key="17">
    <source>
        <dbReference type="Proteomes" id="UP001367030"/>
    </source>
</evidence>
<dbReference type="SMART" id="SM00304">
    <property type="entry name" value="HAMP"/>
    <property type="match status" value="1"/>
</dbReference>
<dbReference type="SUPFAM" id="SSF158472">
    <property type="entry name" value="HAMP domain-like"/>
    <property type="match status" value="1"/>
</dbReference>
<dbReference type="PANTHER" id="PTHR43047">
    <property type="entry name" value="TWO-COMPONENT HISTIDINE PROTEIN KINASE"/>
    <property type="match status" value="1"/>
</dbReference>
<evidence type="ECO:0000313" key="16">
    <source>
        <dbReference type="EMBL" id="MEJ8855133.1"/>
    </source>
</evidence>
<dbReference type="CDD" id="cd00075">
    <property type="entry name" value="HATPase"/>
    <property type="match status" value="1"/>
</dbReference>
<protein>
    <recommendedName>
        <fullName evidence="3">histidine kinase</fullName>
        <ecNumber evidence="3">2.7.13.3</ecNumber>
    </recommendedName>
</protein>
<evidence type="ECO:0000256" key="5">
    <source>
        <dbReference type="ARBA" id="ARBA00022553"/>
    </source>
</evidence>
<evidence type="ECO:0000256" key="7">
    <source>
        <dbReference type="ARBA" id="ARBA00022692"/>
    </source>
</evidence>
<dbReference type="RefSeq" id="WP_340335222.1">
    <property type="nucleotide sequence ID" value="NZ_JBBKZS010000004.1"/>
</dbReference>
<gene>
    <name evidence="16" type="ORF">WKW79_11170</name>
</gene>
<feature type="domain" description="Histidine kinase" evidence="13">
    <location>
        <begin position="385"/>
        <end position="598"/>
    </location>
</feature>
<dbReference type="CDD" id="cd00156">
    <property type="entry name" value="REC"/>
    <property type="match status" value="1"/>
</dbReference>
<dbReference type="EMBL" id="JBBKZS010000004">
    <property type="protein sequence ID" value="MEJ8855133.1"/>
    <property type="molecule type" value="Genomic_DNA"/>
</dbReference>
<evidence type="ECO:0000259" key="13">
    <source>
        <dbReference type="PROSITE" id="PS50109"/>
    </source>
</evidence>
<dbReference type="Pfam" id="PF00512">
    <property type="entry name" value="HisKA"/>
    <property type="match status" value="1"/>
</dbReference>
<dbReference type="PANTHER" id="PTHR43047:SF9">
    <property type="entry name" value="HISTIDINE KINASE"/>
    <property type="match status" value="1"/>
</dbReference>
<accession>A0ABU8X5Q5</accession>